<organism evidence="6 7">
    <name type="scientific">Teretinema zuelzerae</name>
    <dbReference type="NCBI Taxonomy" id="156"/>
    <lineage>
        <taxon>Bacteria</taxon>
        <taxon>Pseudomonadati</taxon>
        <taxon>Spirochaetota</taxon>
        <taxon>Spirochaetia</taxon>
        <taxon>Spirochaetales</taxon>
        <taxon>Treponemataceae</taxon>
        <taxon>Teretinema</taxon>
    </lineage>
</organism>
<evidence type="ECO:0000313" key="6">
    <source>
        <dbReference type="EMBL" id="MCD1655563.1"/>
    </source>
</evidence>
<gene>
    <name evidence="6" type="ORF">K7J14_12755</name>
</gene>
<keyword evidence="4" id="KW-0812">Transmembrane</keyword>
<evidence type="ECO:0000259" key="5">
    <source>
        <dbReference type="PROSITE" id="PS01124"/>
    </source>
</evidence>
<name>A0AAE3EKS3_9SPIR</name>
<dbReference type="RefSeq" id="WP_230756947.1">
    <property type="nucleotide sequence ID" value="NZ_JAINWA010000003.1"/>
</dbReference>
<evidence type="ECO:0000256" key="1">
    <source>
        <dbReference type="ARBA" id="ARBA00023015"/>
    </source>
</evidence>
<evidence type="ECO:0000256" key="4">
    <source>
        <dbReference type="SAM" id="Phobius"/>
    </source>
</evidence>
<dbReference type="SMART" id="SM00342">
    <property type="entry name" value="HTH_ARAC"/>
    <property type="match status" value="1"/>
</dbReference>
<dbReference type="InterPro" id="IPR018060">
    <property type="entry name" value="HTH_AraC"/>
</dbReference>
<feature type="transmembrane region" description="Helical" evidence="4">
    <location>
        <begin position="97"/>
        <end position="118"/>
    </location>
</feature>
<dbReference type="InterPro" id="IPR018062">
    <property type="entry name" value="HTH_AraC-typ_CS"/>
</dbReference>
<accession>A0AAE3EKS3</accession>
<evidence type="ECO:0000256" key="2">
    <source>
        <dbReference type="ARBA" id="ARBA00023125"/>
    </source>
</evidence>
<reference evidence="6" key="1">
    <citation type="submission" date="2021-08" db="EMBL/GenBank/DDBJ databases">
        <title>Comparative analyses of Brucepasteria parasyntrophica and Teretinema zuelzerae.</title>
        <authorList>
            <person name="Song Y."/>
            <person name="Brune A."/>
        </authorList>
    </citation>
    <scope>NUCLEOTIDE SEQUENCE</scope>
    <source>
        <strain evidence="6">DSM 1903</strain>
    </source>
</reference>
<keyword evidence="2" id="KW-0238">DNA-binding</keyword>
<feature type="transmembrane region" description="Helical" evidence="4">
    <location>
        <begin position="69"/>
        <end position="85"/>
    </location>
</feature>
<dbReference type="GO" id="GO:0043565">
    <property type="term" value="F:sequence-specific DNA binding"/>
    <property type="evidence" value="ECO:0007669"/>
    <property type="project" value="InterPro"/>
</dbReference>
<evidence type="ECO:0000313" key="7">
    <source>
        <dbReference type="Proteomes" id="UP001198163"/>
    </source>
</evidence>
<feature type="transmembrane region" description="Helical" evidence="4">
    <location>
        <begin position="6"/>
        <end position="27"/>
    </location>
</feature>
<feature type="transmembrane region" description="Helical" evidence="4">
    <location>
        <begin position="124"/>
        <end position="144"/>
    </location>
</feature>
<keyword evidence="4" id="KW-1133">Transmembrane helix</keyword>
<keyword evidence="1" id="KW-0805">Transcription regulation</keyword>
<dbReference type="Pfam" id="PF12833">
    <property type="entry name" value="HTH_18"/>
    <property type="match status" value="1"/>
</dbReference>
<keyword evidence="3" id="KW-0804">Transcription</keyword>
<dbReference type="SUPFAM" id="SSF46689">
    <property type="entry name" value="Homeodomain-like"/>
    <property type="match status" value="1"/>
</dbReference>
<dbReference type="Proteomes" id="UP001198163">
    <property type="component" value="Unassembled WGS sequence"/>
</dbReference>
<sequence>MNLEDFTKTFIFSYGVAFMNIALIMIVSRRKHLIDYINALFHFVFGLMCFAGGFSVANRFESLPANLTVYYSMALLGPIGSAFVLDSVGIRFTKMRLFHTIILGITAVYIGGTVLIFAGVPWKYVFTLSYGLLFLSDVSVFIFLRIELGKFRNVAGNLKVLYTILLVIAVQTLGMLLSKPLGLDSLLYIFWILLIFAIFGLTLLSFSAPETWNRLRESATQAHNDKTRLKKLDIPELLKSLEEVMETRTPFTDPELSLEDLASLIGISGPQLSEILNQHLGVNFSSYVNSWRIKMTKKRILAEPDSSILTIAFDSGFNTKSSFNAVFKKETGTTPTAYRKENT</sequence>
<dbReference type="PANTHER" id="PTHR43280:SF29">
    <property type="entry name" value="ARAC-FAMILY TRANSCRIPTIONAL REGULATOR"/>
    <property type="match status" value="1"/>
</dbReference>
<feature type="domain" description="HTH araC/xylS-type" evidence="5">
    <location>
        <begin position="235"/>
        <end position="341"/>
    </location>
</feature>
<feature type="transmembrane region" description="Helical" evidence="4">
    <location>
        <begin position="188"/>
        <end position="206"/>
    </location>
</feature>
<keyword evidence="7" id="KW-1185">Reference proteome</keyword>
<dbReference type="AlphaFoldDB" id="A0AAE3EKS3"/>
<keyword evidence="4" id="KW-0472">Membrane</keyword>
<protein>
    <submittedName>
        <fullName evidence="6">AraC family transcriptional regulator</fullName>
    </submittedName>
</protein>
<dbReference type="GO" id="GO:0003700">
    <property type="term" value="F:DNA-binding transcription factor activity"/>
    <property type="evidence" value="ECO:0007669"/>
    <property type="project" value="InterPro"/>
</dbReference>
<proteinExistence type="predicted"/>
<dbReference type="PROSITE" id="PS00041">
    <property type="entry name" value="HTH_ARAC_FAMILY_1"/>
    <property type="match status" value="1"/>
</dbReference>
<feature type="transmembrane region" description="Helical" evidence="4">
    <location>
        <begin position="156"/>
        <end position="176"/>
    </location>
</feature>
<dbReference type="PANTHER" id="PTHR43280">
    <property type="entry name" value="ARAC-FAMILY TRANSCRIPTIONAL REGULATOR"/>
    <property type="match status" value="1"/>
</dbReference>
<feature type="transmembrane region" description="Helical" evidence="4">
    <location>
        <begin position="39"/>
        <end position="57"/>
    </location>
</feature>
<dbReference type="EMBL" id="JAINWA010000003">
    <property type="protein sequence ID" value="MCD1655563.1"/>
    <property type="molecule type" value="Genomic_DNA"/>
</dbReference>
<dbReference type="InterPro" id="IPR009057">
    <property type="entry name" value="Homeodomain-like_sf"/>
</dbReference>
<comment type="caution">
    <text evidence="6">The sequence shown here is derived from an EMBL/GenBank/DDBJ whole genome shotgun (WGS) entry which is preliminary data.</text>
</comment>
<dbReference type="PROSITE" id="PS01124">
    <property type="entry name" value="HTH_ARAC_FAMILY_2"/>
    <property type="match status" value="1"/>
</dbReference>
<evidence type="ECO:0000256" key="3">
    <source>
        <dbReference type="ARBA" id="ARBA00023163"/>
    </source>
</evidence>
<dbReference type="Gene3D" id="1.10.10.60">
    <property type="entry name" value="Homeodomain-like"/>
    <property type="match status" value="2"/>
</dbReference>